<evidence type="ECO:0000256" key="1">
    <source>
        <dbReference type="SAM" id="MobiDB-lite"/>
    </source>
</evidence>
<protein>
    <submittedName>
        <fullName evidence="2">Uncharacterized protein</fullName>
    </submittedName>
</protein>
<name>A0ABR0TV64_AURPU</name>
<feature type="region of interest" description="Disordered" evidence="1">
    <location>
        <begin position="53"/>
        <end position="116"/>
    </location>
</feature>
<feature type="compositionally biased region" description="Basic and acidic residues" evidence="1">
    <location>
        <begin position="53"/>
        <end position="102"/>
    </location>
</feature>
<comment type="caution">
    <text evidence="2">The sequence shown here is derived from an EMBL/GenBank/DDBJ whole genome shotgun (WGS) entry which is preliminary data.</text>
</comment>
<evidence type="ECO:0000313" key="2">
    <source>
        <dbReference type="EMBL" id="KAK6008374.1"/>
    </source>
</evidence>
<evidence type="ECO:0000313" key="3">
    <source>
        <dbReference type="Proteomes" id="UP001341245"/>
    </source>
</evidence>
<accession>A0ABR0TV64</accession>
<feature type="region of interest" description="Disordered" evidence="1">
    <location>
        <begin position="1"/>
        <end position="26"/>
    </location>
</feature>
<reference evidence="2 3" key="1">
    <citation type="submission" date="2023-11" db="EMBL/GenBank/DDBJ databases">
        <title>Draft genome sequence and annotation of the polyextremotolerant black yeast-like fungus Aureobasidium pullulans NRRL 62042.</title>
        <authorList>
            <person name="Dielentheis-Frenken M.R.E."/>
            <person name="Wibberg D."/>
            <person name="Blank L.M."/>
            <person name="Tiso T."/>
        </authorList>
    </citation>
    <scope>NUCLEOTIDE SEQUENCE [LARGE SCALE GENOMIC DNA]</scope>
    <source>
        <strain evidence="2 3">NRRL 62042</strain>
    </source>
</reference>
<feature type="compositionally biased region" description="Polar residues" evidence="1">
    <location>
        <begin position="103"/>
        <end position="116"/>
    </location>
</feature>
<dbReference type="Proteomes" id="UP001341245">
    <property type="component" value="Unassembled WGS sequence"/>
</dbReference>
<keyword evidence="3" id="KW-1185">Reference proteome</keyword>
<sequence length="162" mass="18824">MKSLNNPRDSDSDDSDNSIPRYGGYKHSSARYEDFEMWNWVCEDAEPGWEYKEAQKQEKNQQKQAKKEVARKARGDEEKREAAEARTKKEEETAEAVRRQTRSDASAMTALNSPFNYQRSNHAARLRTQTLIHTLHNNTKELDAALGFEDDRPEARYNNPSR</sequence>
<proteinExistence type="predicted"/>
<organism evidence="2 3">
    <name type="scientific">Aureobasidium pullulans</name>
    <name type="common">Black yeast</name>
    <name type="synonym">Pullularia pullulans</name>
    <dbReference type="NCBI Taxonomy" id="5580"/>
    <lineage>
        <taxon>Eukaryota</taxon>
        <taxon>Fungi</taxon>
        <taxon>Dikarya</taxon>
        <taxon>Ascomycota</taxon>
        <taxon>Pezizomycotina</taxon>
        <taxon>Dothideomycetes</taxon>
        <taxon>Dothideomycetidae</taxon>
        <taxon>Dothideales</taxon>
        <taxon>Saccotheciaceae</taxon>
        <taxon>Aureobasidium</taxon>
    </lineage>
</organism>
<dbReference type="EMBL" id="JASGXD010000001">
    <property type="protein sequence ID" value="KAK6008374.1"/>
    <property type="molecule type" value="Genomic_DNA"/>
</dbReference>
<gene>
    <name evidence="2" type="ORF">QM012_000277</name>
</gene>